<dbReference type="RefSeq" id="YP_009784153.1">
    <property type="nucleotide sequence ID" value="NC_047741.1"/>
</dbReference>
<proteinExistence type="predicted"/>
<dbReference type="GeneID" id="54974148"/>
<name>A0A240EWT7_9CAUD</name>
<accession>A0A240EWT7</accession>
<dbReference type="Proteomes" id="UP000225149">
    <property type="component" value="Segment"/>
</dbReference>
<sequence length="101" mass="11421">MKSKFETLHCPCGCELGVSNSLEFAYSWLKDKGFEVYGVVNCANGRSELIAYKLGAHLRQEEKVLELLTNTGRCNITARYLRDLGRWQIKVDTTTRGVVYG</sequence>
<keyword evidence="2" id="KW-1185">Reference proteome</keyword>
<evidence type="ECO:0000313" key="1">
    <source>
        <dbReference type="EMBL" id="APD18127.1"/>
    </source>
</evidence>
<dbReference type="EMBL" id="KY065149">
    <property type="protein sequence ID" value="APD18127.1"/>
    <property type="molecule type" value="Genomic_DNA"/>
</dbReference>
<organism evidence="1 2">
    <name type="scientific">Vibrio phage JSF7</name>
    <dbReference type="NCBI Taxonomy" id="1292086"/>
    <lineage>
        <taxon>Viruses</taxon>
        <taxon>Duplodnaviria</taxon>
        <taxon>Heunggongvirae</taxon>
        <taxon>Uroviricota</taxon>
        <taxon>Caudoviricetes</taxon>
        <taxon>Autographivirales</taxon>
        <taxon>Tawavirus</taxon>
        <taxon>Tawavirus JSF7</taxon>
    </lineage>
</organism>
<evidence type="ECO:0000313" key="2">
    <source>
        <dbReference type="Proteomes" id="UP000225149"/>
    </source>
</evidence>
<protein>
    <submittedName>
        <fullName evidence="1">Uncharacterized protein</fullName>
    </submittedName>
</protein>
<dbReference type="KEGG" id="vg:54974148"/>
<reference evidence="1 2" key="1">
    <citation type="journal article" date="2017" name="PLoS ONE">
        <title>Environmental bacteriophages active on biofilms and planktonic forms of toxigenic Vibrio cholerae: Potential relevance in cholera epidemiology.</title>
        <authorList>
            <person name="Naser I.B."/>
            <person name="Hoque M.M."/>
            <person name="Abdullah A."/>
            <person name="Bari S.M.N."/>
            <person name="Ghosh A.N."/>
            <person name="Faruque S.M."/>
        </authorList>
    </citation>
    <scope>NUCLEOTIDE SEQUENCE [LARGE SCALE GENOMIC DNA]</scope>
</reference>